<feature type="compositionally biased region" description="Basic and acidic residues" evidence="1">
    <location>
        <begin position="15"/>
        <end position="28"/>
    </location>
</feature>
<feature type="compositionally biased region" description="Basic and acidic residues" evidence="1">
    <location>
        <begin position="75"/>
        <end position="89"/>
    </location>
</feature>
<protein>
    <submittedName>
        <fullName evidence="2">Uncharacterized protein</fullName>
    </submittedName>
</protein>
<accession>A0A699Q7Z8</accession>
<reference evidence="2" key="1">
    <citation type="journal article" date="2019" name="Sci. Rep.">
        <title>Draft genome of Tanacetum cinerariifolium, the natural source of mosquito coil.</title>
        <authorList>
            <person name="Yamashiro T."/>
            <person name="Shiraishi A."/>
            <person name="Satake H."/>
            <person name="Nakayama K."/>
        </authorList>
    </citation>
    <scope>NUCLEOTIDE SEQUENCE</scope>
</reference>
<dbReference type="AlphaFoldDB" id="A0A699Q7Z8"/>
<evidence type="ECO:0000256" key="1">
    <source>
        <dbReference type="SAM" id="MobiDB-lite"/>
    </source>
</evidence>
<gene>
    <name evidence="2" type="ORF">Tci_830522</name>
</gene>
<sequence>EELSWNSSDDEEGDEQTKGREESEGDKTDESDDGSDDGNDDDDDETVKAGSESDKDDDDNDDEEEPAKNDDEDTESGKGGDEVSKTRIQEEEETDELYRDVNINQGRGIQVTQNIEDSHVTLTPAHPDGPQKSSSMSSFMTSMLNPISDAGVESIFTTASSPIVSLQTPTPIMTPSTIATTTTSRDAPIPPTTIPSIVLENLPTFNSAFRFDERFRSLENTFSEYRQTNSFVDAVFAIPGIVHQYMTQQMTEAVREAVQIQT</sequence>
<feature type="non-terminal residue" evidence="2">
    <location>
        <position position="262"/>
    </location>
</feature>
<comment type="caution">
    <text evidence="2">The sequence shown here is derived from an EMBL/GenBank/DDBJ whole genome shotgun (WGS) entry which is preliminary data.</text>
</comment>
<dbReference type="EMBL" id="BKCJ010978020">
    <property type="protein sequence ID" value="GFC58552.1"/>
    <property type="molecule type" value="Genomic_DNA"/>
</dbReference>
<feature type="compositionally biased region" description="Acidic residues" evidence="1">
    <location>
        <begin position="1"/>
        <end position="14"/>
    </location>
</feature>
<feature type="non-terminal residue" evidence="2">
    <location>
        <position position="1"/>
    </location>
</feature>
<proteinExistence type="predicted"/>
<evidence type="ECO:0000313" key="2">
    <source>
        <dbReference type="EMBL" id="GFC58552.1"/>
    </source>
</evidence>
<feature type="region of interest" description="Disordered" evidence="1">
    <location>
        <begin position="1"/>
        <end position="102"/>
    </location>
</feature>
<name>A0A699Q7Z8_TANCI</name>
<organism evidence="2">
    <name type="scientific">Tanacetum cinerariifolium</name>
    <name type="common">Dalmatian daisy</name>
    <name type="synonym">Chrysanthemum cinerariifolium</name>
    <dbReference type="NCBI Taxonomy" id="118510"/>
    <lineage>
        <taxon>Eukaryota</taxon>
        <taxon>Viridiplantae</taxon>
        <taxon>Streptophyta</taxon>
        <taxon>Embryophyta</taxon>
        <taxon>Tracheophyta</taxon>
        <taxon>Spermatophyta</taxon>
        <taxon>Magnoliopsida</taxon>
        <taxon>eudicotyledons</taxon>
        <taxon>Gunneridae</taxon>
        <taxon>Pentapetalae</taxon>
        <taxon>asterids</taxon>
        <taxon>campanulids</taxon>
        <taxon>Asterales</taxon>
        <taxon>Asteraceae</taxon>
        <taxon>Asteroideae</taxon>
        <taxon>Anthemideae</taxon>
        <taxon>Anthemidinae</taxon>
        <taxon>Tanacetum</taxon>
    </lineage>
</organism>
<feature type="compositionally biased region" description="Acidic residues" evidence="1">
    <location>
        <begin position="54"/>
        <end position="74"/>
    </location>
</feature>
<feature type="compositionally biased region" description="Acidic residues" evidence="1">
    <location>
        <begin position="29"/>
        <end position="45"/>
    </location>
</feature>